<dbReference type="Proteomes" id="UP000484988">
    <property type="component" value="Unassembled WGS sequence"/>
</dbReference>
<protein>
    <submittedName>
        <fullName evidence="2">Uncharacterized protein</fullName>
    </submittedName>
</protein>
<proteinExistence type="predicted"/>
<gene>
    <name evidence="2" type="ORF">SCWH03_34920</name>
</gene>
<organism evidence="2 3">
    <name type="scientific">Streptomyces pacificus</name>
    <dbReference type="NCBI Taxonomy" id="2705029"/>
    <lineage>
        <taxon>Bacteria</taxon>
        <taxon>Bacillati</taxon>
        <taxon>Actinomycetota</taxon>
        <taxon>Actinomycetes</taxon>
        <taxon>Kitasatosporales</taxon>
        <taxon>Streptomycetaceae</taxon>
        <taxon>Streptomyces</taxon>
    </lineage>
</organism>
<name>A0A6A0AWI3_9ACTN</name>
<dbReference type="EMBL" id="BLLG01000009">
    <property type="protein sequence ID" value="GFH37256.1"/>
    <property type="molecule type" value="Genomic_DNA"/>
</dbReference>
<accession>A0A6A0AWI3</accession>
<dbReference type="AlphaFoldDB" id="A0A6A0AWI3"/>
<keyword evidence="3" id="KW-1185">Reference proteome</keyword>
<feature type="region of interest" description="Disordered" evidence="1">
    <location>
        <begin position="1"/>
        <end position="31"/>
    </location>
</feature>
<feature type="compositionally biased region" description="Basic and acidic residues" evidence="1">
    <location>
        <begin position="7"/>
        <end position="31"/>
    </location>
</feature>
<evidence type="ECO:0000313" key="3">
    <source>
        <dbReference type="Proteomes" id="UP000484988"/>
    </source>
</evidence>
<sequence length="56" mass="6200">MKVHPSQLDERARGGRRGARGEVRAERRQRDAEAAEYLGEIVCGEECDGEGGVRDD</sequence>
<evidence type="ECO:0000313" key="2">
    <source>
        <dbReference type="EMBL" id="GFH37256.1"/>
    </source>
</evidence>
<comment type="caution">
    <text evidence="2">The sequence shown here is derived from an EMBL/GenBank/DDBJ whole genome shotgun (WGS) entry which is preliminary data.</text>
</comment>
<reference evidence="2 3" key="1">
    <citation type="submission" date="2020-02" db="EMBL/GenBank/DDBJ databases">
        <title>Whole Genome Shotgun Sequence of Streptomyces sp. strain CWH03.</title>
        <authorList>
            <person name="Dohra H."/>
            <person name="Kodani S."/>
            <person name="Yamamura H."/>
        </authorList>
    </citation>
    <scope>NUCLEOTIDE SEQUENCE [LARGE SCALE GENOMIC DNA]</scope>
    <source>
        <strain evidence="2 3">CWH03</strain>
    </source>
</reference>
<evidence type="ECO:0000256" key="1">
    <source>
        <dbReference type="SAM" id="MobiDB-lite"/>
    </source>
</evidence>